<evidence type="ECO:0000313" key="2">
    <source>
        <dbReference type="Proteomes" id="UP000673383"/>
    </source>
</evidence>
<evidence type="ECO:0000313" key="1">
    <source>
        <dbReference type="EMBL" id="MBP1293543.1"/>
    </source>
</evidence>
<comment type="caution">
    <text evidence="1">The sequence shown here is derived from an EMBL/GenBank/DDBJ whole genome shotgun (WGS) entry which is preliminary data.</text>
</comment>
<reference evidence="1" key="1">
    <citation type="submission" date="2021-02" db="EMBL/GenBank/DDBJ databases">
        <title>Genomic Encyclopedia of Type Strains, Phase IV (KMG-V): Genome sequencing to study the core and pangenomes of soil and plant-associated prokaryotes.</title>
        <authorList>
            <person name="Whitman W."/>
        </authorList>
    </citation>
    <scope>NUCLEOTIDE SEQUENCE</scope>
    <source>
        <strain evidence="1">USDA 406</strain>
    </source>
</reference>
<dbReference type="Proteomes" id="UP000673383">
    <property type="component" value="Unassembled WGS sequence"/>
</dbReference>
<dbReference type="EMBL" id="JAFICZ010000001">
    <property type="protein sequence ID" value="MBP1293543.1"/>
    <property type="molecule type" value="Genomic_DNA"/>
</dbReference>
<dbReference type="RefSeq" id="WP_028344152.1">
    <property type="nucleotide sequence ID" value="NZ_CP126003.1"/>
</dbReference>
<organism evidence="1 2">
    <name type="scientific">Bradyrhizobium elkanii</name>
    <dbReference type="NCBI Taxonomy" id="29448"/>
    <lineage>
        <taxon>Bacteria</taxon>
        <taxon>Pseudomonadati</taxon>
        <taxon>Pseudomonadota</taxon>
        <taxon>Alphaproteobacteria</taxon>
        <taxon>Hyphomicrobiales</taxon>
        <taxon>Nitrobacteraceae</taxon>
        <taxon>Bradyrhizobium</taxon>
    </lineage>
</organism>
<proteinExistence type="predicted"/>
<sequence>MKSPCLDLEAHLNAHAATFDSDRRAGFVNAWRNSFPAEEIPFGQNFLFGGTMFRLPKKLHGAPDHIEALEQTVEVEVMTTVRAVAVLGFGELGDQELKLRLSDNFGAEHLTQVILPNWLVPENARPTPQSWRATHLHYPDYELNHLRPCLFAVTAPFSSAVRPRSVTLHANPLAHVVAISLLAGASLHA</sequence>
<protein>
    <submittedName>
        <fullName evidence="1">Uncharacterized protein</fullName>
    </submittedName>
</protein>
<dbReference type="AlphaFoldDB" id="A0A8I2C451"/>
<name>A0A8I2C451_BRAEL</name>
<gene>
    <name evidence="1" type="ORF">JOH49_003296</name>
</gene>
<accession>A0A8I2C451</accession>